<dbReference type="EMBL" id="GDJX01010466">
    <property type="protein sequence ID" value="JAT57470.1"/>
    <property type="molecule type" value="Transcribed_RNA"/>
</dbReference>
<proteinExistence type="predicted"/>
<dbReference type="PANTHER" id="PTHR14386:SF2">
    <property type="entry name" value="PROTEIN FAM204A"/>
    <property type="match status" value="1"/>
</dbReference>
<dbReference type="InterPro" id="IPR037690">
    <property type="entry name" value="FAM204A"/>
</dbReference>
<gene>
    <name evidence="2" type="primary">FAM204A_1</name>
    <name evidence="2" type="ORF">g.66227</name>
</gene>
<feature type="compositionally biased region" description="Basic and acidic residues" evidence="1">
    <location>
        <begin position="1"/>
        <end position="16"/>
    </location>
</feature>
<feature type="compositionally biased region" description="Basic and acidic residues" evidence="1">
    <location>
        <begin position="71"/>
        <end position="86"/>
    </location>
</feature>
<dbReference type="AlphaFoldDB" id="A0A1D1YS72"/>
<accession>A0A1D1YS72</accession>
<evidence type="ECO:0000313" key="2">
    <source>
        <dbReference type="EMBL" id="JAT57470.1"/>
    </source>
</evidence>
<evidence type="ECO:0000256" key="1">
    <source>
        <dbReference type="SAM" id="MobiDB-lite"/>
    </source>
</evidence>
<protein>
    <submittedName>
        <fullName evidence="2">Protein FAM204A</fullName>
    </submittedName>
</protein>
<name>A0A1D1YS72_9ARAE</name>
<reference evidence="2" key="1">
    <citation type="submission" date="2015-07" db="EMBL/GenBank/DDBJ databases">
        <title>Transcriptome Assembly of Anthurium amnicola.</title>
        <authorList>
            <person name="Suzuki J."/>
        </authorList>
    </citation>
    <scope>NUCLEOTIDE SEQUENCE</scope>
</reference>
<dbReference type="PANTHER" id="PTHR14386">
    <property type="entry name" value="PROTEIN FAM204A"/>
    <property type="match status" value="1"/>
</dbReference>
<feature type="region of interest" description="Disordered" evidence="1">
    <location>
        <begin position="49"/>
        <end position="124"/>
    </location>
</feature>
<feature type="region of interest" description="Disordered" evidence="1">
    <location>
        <begin position="1"/>
        <end position="20"/>
    </location>
</feature>
<organism evidence="2">
    <name type="scientific">Anthurium amnicola</name>
    <dbReference type="NCBI Taxonomy" id="1678845"/>
    <lineage>
        <taxon>Eukaryota</taxon>
        <taxon>Viridiplantae</taxon>
        <taxon>Streptophyta</taxon>
        <taxon>Embryophyta</taxon>
        <taxon>Tracheophyta</taxon>
        <taxon>Spermatophyta</taxon>
        <taxon>Magnoliopsida</taxon>
        <taxon>Liliopsida</taxon>
        <taxon>Araceae</taxon>
        <taxon>Pothoideae</taxon>
        <taxon>Potheae</taxon>
        <taxon>Anthurium</taxon>
    </lineage>
</organism>
<sequence>MEKGGGMEEEDRRREAALAATPLLLPGFKSSKVSQAQLDKFRELHKRRLQIKEISKNKRKSKVNGNGSPKGQKEGHVTRVCKEKEAATTAMPEDSNVPKAKGNTYLMSPDEAAQMSMPKKRQKLYWGLDTKERWERKSNM</sequence>